<dbReference type="GO" id="GO:0030261">
    <property type="term" value="P:chromosome condensation"/>
    <property type="evidence" value="ECO:0007669"/>
    <property type="project" value="InterPro"/>
</dbReference>
<dbReference type="EMBL" id="MFYX01000110">
    <property type="protein sequence ID" value="OGK02280.1"/>
    <property type="molecule type" value="Genomic_DNA"/>
</dbReference>
<dbReference type="InterPro" id="IPR036277">
    <property type="entry name" value="SMC_hinge_sf"/>
</dbReference>
<gene>
    <name evidence="4" type="ORF">A2519_16525</name>
</gene>
<dbReference type="Gene3D" id="3.40.50.300">
    <property type="entry name" value="P-loop containing nucleotide triphosphate hydrolases"/>
    <property type="match status" value="1"/>
</dbReference>
<feature type="non-terminal residue" evidence="4">
    <location>
        <position position="861"/>
    </location>
</feature>
<sequence>MHLKQLRVSGFKSFADDQVINFNSGLTAIVGPNGCGKTNIIDTIRWVLGEQRVRILRAEKMEDVIFSGTIRRKPLNFAEATLTIDNRDRSLQSDADTVQITRRIFRTGESEYLVNKKLCRLKDLHTLFFDTGMGLGSYSLIEQKMIDLILSDKDEERRIMFEEAAGIHKYRSQRKEALRNLLKTSDDLKRISDIVGEKDRYVKSLARHVTKAQKYREYRDELKKIEVAYTGAMFRGVCEKMKEAGRSHAELKSGKESMAAEIATIETHVEEKRLESHAREEKVMHASQETAAIAERIHTLEKEMALVSAKTEAAHRAVAELGTRHTELESKAAILAENHKGHEGRLIEQEAGLKSAEEAYAMAKQELDAVEADYQEKKQHLAGINTERLRVLEERTELLSRMEKIRSDLDNLLENKAAIERTIESEERRIEECGQRISESKAVLNRATTEYEAFAATRDRLHAKIQEEEQRYRQILEEEKNLSAHLISDRKSLTFIEEMQKNHEGYKDAVRSIVERSLDGIAGIVADVINVNPEYLAPVEAALGSRVQFILADTREIADQAIAYLQEGKMGKASFIIHNQINTGERAQHLAALESIEGVLGWMEKFVSFQEKYVALSGLLFGDVLLVKDAAAADRVRAAAGTTALYCVTPDGTIYNTSGIVRGGEFTSEELGLLSRAKVIETLKESIRKLETQIQFKEGEKAASLQTIKEAQMAMLEIDEKLSSGQRVRQEQEGSIRYLDEEIMRIQARKNESLEKIRIIDARCEETREDEQNTERSLGAIEDKKTELEGSLIICEEEAGALERRRFEVTEKAKNTEVALQSVIHQLDSTRREIGRMTGELEDTYAALADCRRQQQAYEGE</sequence>
<dbReference type="Pfam" id="PF06470">
    <property type="entry name" value="SMC_hinge"/>
    <property type="match status" value="1"/>
</dbReference>
<evidence type="ECO:0000256" key="2">
    <source>
        <dbReference type="SAM" id="Coils"/>
    </source>
</evidence>
<dbReference type="InterPro" id="IPR027417">
    <property type="entry name" value="P-loop_NTPase"/>
</dbReference>
<evidence type="ECO:0000256" key="1">
    <source>
        <dbReference type="ARBA" id="ARBA00023054"/>
    </source>
</evidence>
<dbReference type="Gene3D" id="3.30.70.1620">
    <property type="match status" value="1"/>
</dbReference>
<evidence type="ECO:0000259" key="3">
    <source>
        <dbReference type="SMART" id="SM00968"/>
    </source>
</evidence>
<dbReference type="SUPFAM" id="SSF52540">
    <property type="entry name" value="P-loop containing nucleoside triphosphate hydrolases"/>
    <property type="match status" value="1"/>
</dbReference>
<feature type="coiled-coil region" evidence="2">
    <location>
        <begin position="346"/>
        <end position="516"/>
    </location>
</feature>
<comment type="caution">
    <text evidence="4">The sequence shown here is derived from an EMBL/GenBank/DDBJ whole genome shotgun (WGS) entry which is preliminary data.</text>
</comment>
<proteinExistence type="predicted"/>
<dbReference type="Gene3D" id="1.20.1060.20">
    <property type="match status" value="1"/>
</dbReference>
<evidence type="ECO:0000313" key="4">
    <source>
        <dbReference type="EMBL" id="OGK02280.1"/>
    </source>
</evidence>
<dbReference type="GO" id="GO:0005694">
    <property type="term" value="C:chromosome"/>
    <property type="evidence" value="ECO:0007669"/>
    <property type="project" value="InterPro"/>
</dbReference>
<dbReference type="SUPFAM" id="SSF75553">
    <property type="entry name" value="Smc hinge domain"/>
    <property type="match status" value="1"/>
</dbReference>
<dbReference type="PANTHER" id="PTHR43977">
    <property type="entry name" value="STRUCTURAL MAINTENANCE OF CHROMOSOMES PROTEIN 3"/>
    <property type="match status" value="1"/>
</dbReference>
<keyword evidence="1 2" id="KW-0175">Coiled coil</keyword>
<dbReference type="Pfam" id="PF02463">
    <property type="entry name" value="SMC_N"/>
    <property type="match status" value="1"/>
</dbReference>
<dbReference type="SMART" id="SM00968">
    <property type="entry name" value="SMC_hinge"/>
    <property type="match status" value="1"/>
</dbReference>
<dbReference type="GO" id="GO:0007062">
    <property type="term" value="P:sister chromatid cohesion"/>
    <property type="evidence" value="ECO:0007669"/>
    <property type="project" value="InterPro"/>
</dbReference>
<feature type="domain" description="SMC hinge" evidence="3">
    <location>
        <begin position="519"/>
        <end position="637"/>
    </location>
</feature>
<dbReference type="InterPro" id="IPR003395">
    <property type="entry name" value="RecF/RecN/SMC_N"/>
</dbReference>
<protein>
    <submittedName>
        <fullName evidence="4">Chromosome segregation protein SMC</fullName>
    </submittedName>
</protein>
<organism evidence="4 5">
    <name type="scientific">Candidatus Raymondbacteria bacterium RIFOXYD12_FULL_49_13</name>
    <dbReference type="NCBI Taxonomy" id="1817890"/>
    <lineage>
        <taxon>Bacteria</taxon>
        <taxon>Raymondiibacteriota</taxon>
    </lineage>
</organism>
<dbReference type="InterPro" id="IPR010935">
    <property type="entry name" value="SMC_hinge"/>
</dbReference>
<evidence type="ECO:0000313" key="5">
    <source>
        <dbReference type="Proteomes" id="UP000179243"/>
    </source>
</evidence>
<dbReference type="NCBIfam" id="TIGR02168">
    <property type="entry name" value="SMC_prok_B"/>
    <property type="match status" value="1"/>
</dbReference>
<dbReference type="InterPro" id="IPR011890">
    <property type="entry name" value="SMC_prok"/>
</dbReference>
<dbReference type="AlphaFoldDB" id="A0A1F7F6I9"/>
<accession>A0A1F7F6I9</accession>
<dbReference type="Proteomes" id="UP000179243">
    <property type="component" value="Unassembled WGS sequence"/>
</dbReference>
<name>A0A1F7F6I9_UNCRA</name>
<reference evidence="4 5" key="1">
    <citation type="journal article" date="2016" name="Nat. Commun.">
        <title>Thousands of microbial genomes shed light on interconnected biogeochemical processes in an aquifer system.</title>
        <authorList>
            <person name="Anantharaman K."/>
            <person name="Brown C.T."/>
            <person name="Hug L.A."/>
            <person name="Sharon I."/>
            <person name="Castelle C.J."/>
            <person name="Probst A.J."/>
            <person name="Thomas B.C."/>
            <person name="Singh A."/>
            <person name="Wilkins M.J."/>
            <person name="Karaoz U."/>
            <person name="Brodie E.L."/>
            <person name="Williams K.H."/>
            <person name="Hubbard S.S."/>
            <person name="Banfield J.F."/>
        </authorList>
    </citation>
    <scope>NUCLEOTIDE SEQUENCE [LARGE SCALE GENOMIC DNA]</scope>
</reference>
<dbReference type="GO" id="GO:0005524">
    <property type="term" value="F:ATP binding"/>
    <property type="evidence" value="ECO:0007669"/>
    <property type="project" value="InterPro"/>
</dbReference>